<dbReference type="EMBL" id="AAGVXM010000013">
    <property type="protein sequence ID" value="EBS5715654.1"/>
    <property type="molecule type" value="Genomic_DNA"/>
</dbReference>
<name>A0A5V0CJX0_SALET</name>
<evidence type="ECO:0000313" key="2">
    <source>
        <dbReference type="EMBL" id="EBS5715654.1"/>
    </source>
</evidence>
<protein>
    <submittedName>
        <fullName evidence="2">Uncharacterized protein</fullName>
    </submittedName>
</protein>
<comment type="caution">
    <text evidence="2">The sequence shown here is derived from an EMBL/GenBank/DDBJ whole genome shotgun (WGS) entry which is preliminary data.</text>
</comment>
<keyword evidence="1" id="KW-1133">Transmembrane helix</keyword>
<keyword evidence="1" id="KW-0812">Transmembrane</keyword>
<keyword evidence="1" id="KW-0472">Membrane</keyword>
<proteinExistence type="predicted"/>
<organism evidence="2">
    <name type="scientific">Salmonella enterica subsp. enterica serovar Kentucky</name>
    <dbReference type="NCBI Taxonomy" id="192955"/>
    <lineage>
        <taxon>Bacteria</taxon>
        <taxon>Pseudomonadati</taxon>
        <taxon>Pseudomonadota</taxon>
        <taxon>Gammaproteobacteria</taxon>
        <taxon>Enterobacterales</taxon>
        <taxon>Enterobacteriaceae</taxon>
        <taxon>Salmonella</taxon>
    </lineage>
</organism>
<evidence type="ECO:0000256" key="1">
    <source>
        <dbReference type="SAM" id="Phobius"/>
    </source>
</evidence>
<sequence>MGSPSREEIDAKLGQNKAEIELISANMRAEISAFREFQSKQFTAMNQSLNEIKGQIFASNGEVAGLKGQIDGIKTSMTATQWLVGAVLAMLAVIITLPQIQSYFKVSEPTAKEAASETHDTKIKQ</sequence>
<accession>A0A5V0CJX0</accession>
<reference evidence="2" key="1">
    <citation type="submission" date="2018-07" db="EMBL/GenBank/DDBJ databases">
        <authorList>
            <person name="Ashton P.M."/>
            <person name="Dallman T."/>
            <person name="Nair S."/>
            <person name="De Pinna E."/>
            <person name="Peters T."/>
            <person name="Grant K."/>
        </authorList>
    </citation>
    <scope>NUCLEOTIDE SEQUENCE</scope>
    <source>
        <strain evidence="2">414606</strain>
    </source>
</reference>
<feature type="transmembrane region" description="Helical" evidence="1">
    <location>
        <begin position="82"/>
        <end position="100"/>
    </location>
</feature>
<gene>
    <name evidence="2" type="ORF">DUV67_17195</name>
</gene>
<dbReference type="AlphaFoldDB" id="A0A5V0CJX0"/>